<reference evidence="1" key="1">
    <citation type="submission" date="2021-11" db="EMBL/GenBank/DDBJ databases">
        <title>Halomonas sp., isolated from a coastal aquaculture zone in Dongshan Bay.</title>
        <authorList>
            <person name="Lin W."/>
        </authorList>
    </citation>
    <scope>NUCLEOTIDE SEQUENCE</scope>
    <source>
        <strain evidence="1">Yzlin-01</strain>
    </source>
</reference>
<organism evidence="1 2">
    <name type="scientific">Halomonas dongshanensis</name>
    <dbReference type="NCBI Taxonomy" id="2890835"/>
    <lineage>
        <taxon>Bacteria</taxon>
        <taxon>Pseudomonadati</taxon>
        <taxon>Pseudomonadota</taxon>
        <taxon>Gammaproteobacteria</taxon>
        <taxon>Oceanospirillales</taxon>
        <taxon>Halomonadaceae</taxon>
        <taxon>Halomonas</taxon>
    </lineage>
</organism>
<dbReference type="EMBL" id="JAJISC010000010">
    <property type="protein sequence ID" value="MCS2611129.1"/>
    <property type="molecule type" value="Genomic_DNA"/>
</dbReference>
<sequence length="230" mass="24255">MPHAIFTAKRTPLTPTLKADDDVVHLNGYTLAAATPDAANARRGQLDRCALLDASALPRLGLRGPNAAQALIQQGYCLPERPNTASFQPEGSLIAQLSASEFLLLGAPSLTPSPWADSEQPLRPGPGCYLLPRQDTHGWLALTGHCVAEVMAKLCGVDLSPAAFPVGGVAQTSVARINAIVINASTASRPCFYLLMDSASATYLWSVLEDAIDEFDGARLGLMDYLAIAG</sequence>
<name>A0ABT2EHR6_9GAMM</name>
<dbReference type="RefSeq" id="WP_259037627.1">
    <property type="nucleotide sequence ID" value="NZ_JAJISC010000010.1"/>
</dbReference>
<evidence type="ECO:0000313" key="1">
    <source>
        <dbReference type="EMBL" id="MCS2611129.1"/>
    </source>
</evidence>
<protein>
    <recommendedName>
        <fullName evidence="3">Sarcosine oxidase</fullName>
    </recommendedName>
</protein>
<dbReference type="InterPro" id="IPR027266">
    <property type="entry name" value="TrmE/GcvT-like"/>
</dbReference>
<dbReference type="SUPFAM" id="SSF103025">
    <property type="entry name" value="Folate-binding domain"/>
    <property type="match status" value="1"/>
</dbReference>
<gene>
    <name evidence="1" type="ORF">LLY24_17595</name>
</gene>
<dbReference type="Gene3D" id="3.30.1360.120">
    <property type="entry name" value="Probable tRNA modification gtpase trme, domain 1"/>
    <property type="match status" value="1"/>
</dbReference>
<evidence type="ECO:0008006" key="3">
    <source>
        <dbReference type="Google" id="ProtNLM"/>
    </source>
</evidence>
<evidence type="ECO:0000313" key="2">
    <source>
        <dbReference type="Proteomes" id="UP001165542"/>
    </source>
</evidence>
<accession>A0ABT2EHR6</accession>
<dbReference type="Proteomes" id="UP001165542">
    <property type="component" value="Unassembled WGS sequence"/>
</dbReference>
<proteinExistence type="predicted"/>
<comment type="caution">
    <text evidence="1">The sequence shown here is derived from an EMBL/GenBank/DDBJ whole genome shotgun (WGS) entry which is preliminary data.</text>
</comment>
<keyword evidence="2" id="KW-1185">Reference proteome</keyword>